<dbReference type="HAMAP" id="MF_00120">
    <property type="entry name" value="GatA"/>
    <property type="match status" value="1"/>
</dbReference>
<comment type="miscellaneous">
    <text evidence="7">This protein may be expected to contain an N-terminal transit peptide but none has been predicted.</text>
</comment>
<comment type="catalytic activity">
    <reaction evidence="6 7">
        <text>L-glutamyl-tRNA(Gln) + L-glutamine + ATP + H2O = L-glutaminyl-tRNA(Gln) + L-glutamate + ADP + phosphate + H(+)</text>
        <dbReference type="Rhea" id="RHEA:17521"/>
        <dbReference type="Rhea" id="RHEA-COMP:9681"/>
        <dbReference type="Rhea" id="RHEA-COMP:9684"/>
        <dbReference type="ChEBI" id="CHEBI:15377"/>
        <dbReference type="ChEBI" id="CHEBI:15378"/>
        <dbReference type="ChEBI" id="CHEBI:29985"/>
        <dbReference type="ChEBI" id="CHEBI:30616"/>
        <dbReference type="ChEBI" id="CHEBI:43474"/>
        <dbReference type="ChEBI" id="CHEBI:58359"/>
        <dbReference type="ChEBI" id="CHEBI:78520"/>
        <dbReference type="ChEBI" id="CHEBI:78521"/>
        <dbReference type="ChEBI" id="CHEBI:456216"/>
        <dbReference type="EC" id="6.3.5.7"/>
    </reaction>
</comment>
<evidence type="ECO:0000256" key="1">
    <source>
        <dbReference type="ARBA" id="ARBA00008069"/>
    </source>
</evidence>
<gene>
    <name evidence="7" type="primary">GATA</name>
    <name evidence="10" type="ORF">A4U43_C03F930</name>
</gene>
<dbReference type="GO" id="GO:0030956">
    <property type="term" value="C:glutamyl-tRNA(Gln) amidotransferase complex"/>
    <property type="evidence" value="ECO:0007669"/>
    <property type="project" value="UniProtKB-UniRule"/>
</dbReference>
<evidence type="ECO:0000256" key="6">
    <source>
        <dbReference type="ARBA" id="ARBA00047407"/>
    </source>
</evidence>
<keyword evidence="7" id="KW-0934">Plastid</keyword>
<dbReference type="PANTHER" id="PTHR11895">
    <property type="entry name" value="TRANSAMIDASE"/>
    <property type="match status" value="1"/>
</dbReference>
<comment type="similarity">
    <text evidence="1 7">Belongs to the amidase family. GatA subfamily.</text>
</comment>
<keyword evidence="7" id="KW-0150">Chloroplast</keyword>
<name>A0A5P1FAU1_ASPOF</name>
<organism evidence="10 11">
    <name type="scientific">Asparagus officinalis</name>
    <name type="common">Garden asparagus</name>
    <dbReference type="NCBI Taxonomy" id="4686"/>
    <lineage>
        <taxon>Eukaryota</taxon>
        <taxon>Viridiplantae</taxon>
        <taxon>Streptophyta</taxon>
        <taxon>Embryophyta</taxon>
        <taxon>Tracheophyta</taxon>
        <taxon>Spermatophyta</taxon>
        <taxon>Magnoliopsida</taxon>
        <taxon>Liliopsida</taxon>
        <taxon>Asparagales</taxon>
        <taxon>Asparagaceae</taxon>
        <taxon>Asparagoideae</taxon>
        <taxon>Asparagus</taxon>
    </lineage>
</organism>
<dbReference type="InterPro" id="IPR000120">
    <property type="entry name" value="Amidase"/>
</dbReference>
<dbReference type="GO" id="GO:0005524">
    <property type="term" value="F:ATP binding"/>
    <property type="evidence" value="ECO:0007669"/>
    <property type="project" value="UniProtKB-KW"/>
</dbReference>
<protein>
    <recommendedName>
        <fullName evidence="7">Glutamyl-tRNA(Gln) amidotransferase subunit A, chloroplastic/mitochondrial</fullName>
        <shortName evidence="7">Glu-AdT subunit A</shortName>
        <ecNumber evidence="7">6.3.5.7</ecNumber>
    </recommendedName>
</protein>
<dbReference type="EMBL" id="CM007383">
    <property type="protein sequence ID" value="ONK73919.1"/>
    <property type="molecule type" value="Genomic_DNA"/>
</dbReference>
<feature type="domain" description="Amidase" evidence="8">
    <location>
        <begin position="247"/>
        <end position="585"/>
    </location>
</feature>
<evidence type="ECO:0000313" key="10">
    <source>
        <dbReference type="EMBL" id="ONK73919.1"/>
    </source>
</evidence>
<dbReference type="EC" id="6.3.5.7" evidence="7"/>
<dbReference type="PROSITE" id="PS00571">
    <property type="entry name" value="AMIDASES"/>
    <property type="match status" value="1"/>
</dbReference>
<dbReference type="PANTHER" id="PTHR11895:SF7">
    <property type="entry name" value="GLUTAMYL-TRNA(GLN) AMIDOTRANSFERASE SUBUNIT A, MITOCHONDRIAL"/>
    <property type="match status" value="1"/>
</dbReference>
<comment type="caution">
    <text evidence="7">Lacks conserved residue(s) required for the propagation of feature annotation.</text>
</comment>
<sequence>MNAKTTKRKHHSLSAKNMGSELINTIPTVDLSPFFQSGDNESGKGKAKEIITHACRTYGFFRIFSHGVPITLSSIDLSKTFFHRPYEDKLKSCPVPESNAPLPAGYMRQPEISGNKNEYVLVFKPELGFNVYLAEPTEFRSTLDECFSQMSRTALLVERILTECMGVPPNFIKDYDEARNTDFMVALRYFAVTMGDESSGLAEHQDGSCISFVFQDDVGGLVVLTDGKWISAEPSDDSIVVNIGDILQVTANPWDVSRVPGGSSGGSAAAVSARQCLVSLGTDTGGSIRQPASFCGVVGVKPTYGRVSRFGLMAYASSLDVIGCFGSSVIDAAILLSAISGHDGLDATSSKKVVPDYTDGLISLNCMESKPLEGMRVGLIQETVGEGVDCGVAQSIQAAASHLDHLGARVTEVSMPSFSLGLPAYYILAASEASSNLSRYDGVRYGNQIAADELNSLYGDSRSNGFGAEVKMRILMGTYALSAGYYDAYYKRAQQVRTLVQKSFKDALDENDILISPAAPSAAYKIGEKTNDPLAMYAGDIMTVNVNLAGLPALVVPCGFVEGGPAGLPVGLQMIGSAFSEEKLLRVGHIFEQTLQNYRFVPPLLAEN</sequence>
<dbReference type="GO" id="GO:0032543">
    <property type="term" value="P:mitochondrial translation"/>
    <property type="evidence" value="ECO:0007669"/>
    <property type="project" value="UniProtKB-UniRule"/>
</dbReference>
<keyword evidence="3 7" id="KW-0547">Nucleotide-binding</keyword>
<feature type="active site" description="Acyl-ester intermediate" evidence="7">
    <location>
        <position position="287"/>
    </location>
</feature>
<dbReference type="InterPro" id="IPR004412">
    <property type="entry name" value="GatA"/>
</dbReference>
<evidence type="ECO:0000256" key="5">
    <source>
        <dbReference type="ARBA" id="ARBA00022917"/>
    </source>
</evidence>
<dbReference type="Pfam" id="PF01425">
    <property type="entry name" value="Amidase"/>
    <property type="match status" value="1"/>
</dbReference>
<evidence type="ECO:0000256" key="7">
    <source>
        <dbReference type="HAMAP-Rule" id="MF_03150"/>
    </source>
</evidence>
<dbReference type="GO" id="GO:0050567">
    <property type="term" value="F:glutaminyl-tRNA synthase (glutamine-hydrolyzing) activity"/>
    <property type="evidence" value="ECO:0007669"/>
    <property type="project" value="UniProtKB-UniRule"/>
</dbReference>
<reference evidence="11" key="1">
    <citation type="journal article" date="2017" name="Nat. Commun.">
        <title>The asparagus genome sheds light on the origin and evolution of a young Y chromosome.</title>
        <authorList>
            <person name="Harkess A."/>
            <person name="Zhou J."/>
            <person name="Xu C."/>
            <person name="Bowers J.E."/>
            <person name="Van der Hulst R."/>
            <person name="Ayyampalayam S."/>
            <person name="Mercati F."/>
            <person name="Riccardi P."/>
            <person name="McKain M.R."/>
            <person name="Kakrana A."/>
            <person name="Tang H."/>
            <person name="Ray J."/>
            <person name="Groenendijk J."/>
            <person name="Arikit S."/>
            <person name="Mathioni S.M."/>
            <person name="Nakano M."/>
            <person name="Shan H."/>
            <person name="Telgmann-Rauber A."/>
            <person name="Kanno A."/>
            <person name="Yue Z."/>
            <person name="Chen H."/>
            <person name="Li W."/>
            <person name="Chen Y."/>
            <person name="Xu X."/>
            <person name="Zhang Y."/>
            <person name="Luo S."/>
            <person name="Chen H."/>
            <person name="Gao J."/>
            <person name="Mao Z."/>
            <person name="Pires J.C."/>
            <person name="Luo M."/>
            <person name="Kudrna D."/>
            <person name="Wing R.A."/>
            <person name="Meyers B.C."/>
            <person name="Yi K."/>
            <person name="Kong H."/>
            <person name="Lavrijsen P."/>
            <person name="Sunseri F."/>
            <person name="Falavigna A."/>
            <person name="Ye Y."/>
            <person name="Leebens-Mack J.H."/>
            <person name="Chen G."/>
        </authorList>
    </citation>
    <scope>NUCLEOTIDE SEQUENCE [LARGE SCALE GENOMIC DNA]</scope>
    <source>
        <strain evidence="11">cv. DH0086</strain>
    </source>
</reference>
<comment type="subcellular location">
    <subcellularLocation>
        <location evidence="7">Mitochondrion</location>
    </subcellularLocation>
    <subcellularLocation>
        <location evidence="7">Plastid</location>
        <location evidence="7">Chloroplast stroma</location>
    </subcellularLocation>
</comment>
<dbReference type="GO" id="GO:0005739">
    <property type="term" value="C:mitochondrion"/>
    <property type="evidence" value="ECO:0007669"/>
    <property type="project" value="UniProtKB-SubCell"/>
</dbReference>
<keyword evidence="2 7" id="KW-0436">Ligase</keyword>
<evidence type="ECO:0000259" key="8">
    <source>
        <dbReference type="Pfam" id="PF01425"/>
    </source>
</evidence>
<evidence type="ECO:0000256" key="3">
    <source>
        <dbReference type="ARBA" id="ARBA00022741"/>
    </source>
</evidence>
<keyword evidence="11" id="KW-1185">Reference proteome</keyword>
<keyword evidence="4 7" id="KW-0067">ATP-binding</keyword>
<dbReference type="Gene3D" id="3.90.1300.10">
    <property type="entry name" value="Amidase signature (AS) domain"/>
    <property type="match status" value="1"/>
</dbReference>
<accession>A0A5P1FAU1</accession>
<dbReference type="GO" id="GO:0009570">
    <property type="term" value="C:chloroplast stroma"/>
    <property type="evidence" value="ECO:0007669"/>
    <property type="project" value="UniProtKB-SubCell"/>
</dbReference>
<dbReference type="InterPro" id="IPR036928">
    <property type="entry name" value="AS_sf"/>
</dbReference>
<dbReference type="InterPro" id="IPR026992">
    <property type="entry name" value="DIOX_N"/>
</dbReference>
<dbReference type="Gramene" id="ONK73919">
    <property type="protein sequence ID" value="ONK73919"/>
    <property type="gene ID" value="A4U43_C03F930"/>
</dbReference>
<evidence type="ECO:0000256" key="4">
    <source>
        <dbReference type="ARBA" id="ARBA00022840"/>
    </source>
</evidence>
<comment type="subunit">
    <text evidence="7">Subunit of the heterotrimeric GatCAB amidotransferase (AdT) complex, composed of A, B and C subunits.</text>
</comment>
<dbReference type="Proteomes" id="UP000243459">
    <property type="component" value="Chromosome 3"/>
</dbReference>
<feature type="active site" description="Charge relay system" evidence="7">
    <location>
        <position position="263"/>
    </location>
</feature>
<evidence type="ECO:0000259" key="9">
    <source>
        <dbReference type="Pfam" id="PF14226"/>
    </source>
</evidence>
<dbReference type="Pfam" id="PF14226">
    <property type="entry name" value="DIOX_N"/>
    <property type="match status" value="1"/>
</dbReference>
<evidence type="ECO:0000256" key="2">
    <source>
        <dbReference type="ARBA" id="ARBA00022598"/>
    </source>
</evidence>
<dbReference type="InterPro" id="IPR023631">
    <property type="entry name" value="Amidase_dom"/>
</dbReference>
<dbReference type="GO" id="GO:0070681">
    <property type="term" value="P:glutaminyl-tRNAGln biosynthesis via transamidation"/>
    <property type="evidence" value="ECO:0007669"/>
    <property type="project" value="UniProtKB-UniRule"/>
</dbReference>
<comment type="function">
    <text evidence="7">Allows the formation of correctly charged Gln-tRNA(Gln) through the transamidation of misacylated Glu-tRNA(Gln) in chloroplasts and mitochondria. The reaction takes place in the presence of glutamine and ATP through an activated gamma-phospho-Glu-tRNA(Gln).</text>
</comment>
<dbReference type="InterPro" id="IPR020556">
    <property type="entry name" value="Amidase_CS"/>
</dbReference>
<keyword evidence="7" id="KW-0496">Mitochondrion</keyword>
<dbReference type="SUPFAM" id="SSF75304">
    <property type="entry name" value="Amidase signature (AS) enzymes"/>
    <property type="match status" value="1"/>
</dbReference>
<evidence type="ECO:0000313" key="11">
    <source>
        <dbReference type="Proteomes" id="UP000243459"/>
    </source>
</evidence>
<dbReference type="GO" id="GO:0016811">
    <property type="term" value="F:hydrolase activity, acting on carbon-nitrogen (but not peptide) bonds, in linear amides"/>
    <property type="evidence" value="ECO:0007669"/>
    <property type="project" value="UniProtKB-ARBA"/>
</dbReference>
<dbReference type="AlphaFoldDB" id="A0A5P1FAU1"/>
<feature type="domain" description="Non-haem dioxygenase N-terminal" evidence="9">
    <location>
        <begin position="26"/>
        <end position="108"/>
    </location>
</feature>
<keyword evidence="5 7" id="KW-0648">Protein biosynthesis</keyword>
<dbReference type="SUPFAM" id="SSF51197">
    <property type="entry name" value="Clavaminate synthase-like"/>
    <property type="match status" value="1"/>
</dbReference>
<proteinExistence type="inferred from homology"/>